<protein>
    <submittedName>
        <fullName evidence="1">Uncharacterized protein</fullName>
    </submittedName>
</protein>
<name>A0ACC4E5Q4_PURLI</name>
<dbReference type="EMBL" id="JBGNUJ010000002">
    <property type="protein sequence ID" value="KAL3963673.1"/>
    <property type="molecule type" value="Genomic_DNA"/>
</dbReference>
<proteinExistence type="predicted"/>
<accession>A0ACC4E5Q4</accession>
<keyword evidence="2" id="KW-1185">Reference proteome</keyword>
<evidence type="ECO:0000313" key="2">
    <source>
        <dbReference type="Proteomes" id="UP001638806"/>
    </source>
</evidence>
<comment type="caution">
    <text evidence="1">The sequence shown here is derived from an EMBL/GenBank/DDBJ whole genome shotgun (WGS) entry which is preliminary data.</text>
</comment>
<dbReference type="Proteomes" id="UP001638806">
    <property type="component" value="Unassembled WGS sequence"/>
</dbReference>
<organism evidence="1 2">
    <name type="scientific">Purpureocillium lilacinum</name>
    <name type="common">Paecilomyces lilacinus</name>
    <dbReference type="NCBI Taxonomy" id="33203"/>
    <lineage>
        <taxon>Eukaryota</taxon>
        <taxon>Fungi</taxon>
        <taxon>Dikarya</taxon>
        <taxon>Ascomycota</taxon>
        <taxon>Pezizomycotina</taxon>
        <taxon>Sordariomycetes</taxon>
        <taxon>Hypocreomycetidae</taxon>
        <taxon>Hypocreales</taxon>
        <taxon>Ophiocordycipitaceae</taxon>
        <taxon>Purpureocillium</taxon>
    </lineage>
</organism>
<evidence type="ECO:0000313" key="1">
    <source>
        <dbReference type="EMBL" id="KAL3963673.1"/>
    </source>
</evidence>
<sequence>MVETTSNLAPTPRRQSQSAPATPRHPCEGTARGDAYDKGRLHMAMRRTARLHPVPRDLSTRPRLMPPMTKGTCSCRPCRPCPTKRLRLVTSPSSRWHTMARRTSPGTRLAVHGWRGGGPGLRKVVAASHLVAKSIVTRAVRGHRSTTHGRPGPSAEWQAGDAARWEKRQPYETTFTTRRATPIFLLRRWSLFRPAKREDVGYTAPAPHPQLNRQDMVVVIITDGVLVHGPGEAQLGRTPKANELCYRHERYRCLRQFRAGYQVEQVKKRGDTAHYLVTSNASAIRTGGLFCAPTTAGRAAAESPSMKRVSHAMRLKAGLSQQSSETWN</sequence>
<reference evidence="1" key="1">
    <citation type="submission" date="2024-12" db="EMBL/GenBank/DDBJ databases">
        <title>Comparative genomics and development of molecular markers within Purpureocillium lilacinum and among Purpureocillium species.</title>
        <authorList>
            <person name="Yeh Z.-Y."/>
            <person name="Ni N.-T."/>
            <person name="Lo P.-H."/>
            <person name="Mushyakhwo K."/>
            <person name="Lin C.-F."/>
            <person name="Nai Y.-S."/>
        </authorList>
    </citation>
    <scope>NUCLEOTIDE SEQUENCE</scope>
    <source>
        <strain evidence="1">NCHU-NPUST-175</strain>
    </source>
</reference>
<gene>
    <name evidence="1" type="ORF">ACCO45_000677</name>
</gene>